<dbReference type="EMBL" id="CAJOBJ010070579">
    <property type="protein sequence ID" value="CAF4458336.1"/>
    <property type="molecule type" value="Genomic_DNA"/>
</dbReference>
<dbReference type="AlphaFoldDB" id="A0A8S2WI80"/>
<accession>A0A8S2WI80</accession>
<evidence type="ECO:0000313" key="2">
    <source>
        <dbReference type="EMBL" id="CAF4458336.1"/>
    </source>
</evidence>
<dbReference type="Proteomes" id="UP000681720">
    <property type="component" value="Unassembled WGS sequence"/>
</dbReference>
<evidence type="ECO:0000313" key="1">
    <source>
        <dbReference type="EMBL" id="CAF4440135.1"/>
    </source>
</evidence>
<sequence length="76" mass="9136">MKNSFEQGQYEAEEIGKQIFAEVKRLLLTQVLRDIRADVMKNKFIIHDHMRKNAYQRSFHQNNGENILKYVLDINR</sequence>
<gene>
    <name evidence="2" type="ORF">GIL414_LOCUS32754</name>
    <name evidence="1" type="ORF">SMN809_LOCUS32235</name>
</gene>
<dbReference type="Proteomes" id="UP000676336">
    <property type="component" value="Unassembled WGS sequence"/>
</dbReference>
<evidence type="ECO:0000313" key="3">
    <source>
        <dbReference type="Proteomes" id="UP000676336"/>
    </source>
</evidence>
<reference evidence="1" key="1">
    <citation type="submission" date="2021-02" db="EMBL/GenBank/DDBJ databases">
        <authorList>
            <person name="Nowell W R."/>
        </authorList>
    </citation>
    <scope>NUCLEOTIDE SEQUENCE</scope>
</reference>
<proteinExistence type="predicted"/>
<feature type="non-terminal residue" evidence="1">
    <location>
        <position position="76"/>
    </location>
</feature>
<organism evidence="1 3">
    <name type="scientific">Rotaria magnacalcarata</name>
    <dbReference type="NCBI Taxonomy" id="392030"/>
    <lineage>
        <taxon>Eukaryota</taxon>
        <taxon>Metazoa</taxon>
        <taxon>Spiralia</taxon>
        <taxon>Gnathifera</taxon>
        <taxon>Rotifera</taxon>
        <taxon>Eurotatoria</taxon>
        <taxon>Bdelloidea</taxon>
        <taxon>Philodinida</taxon>
        <taxon>Philodinidae</taxon>
        <taxon>Rotaria</taxon>
    </lineage>
</organism>
<comment type="caution">
    <text evidence="1">The sequence shown here is derived from an EMBL/GenBank/DDBJ whole genome shotgun (WGS) entry which is preliminary data.</text>
</comment>
<dbReference type="EMBL" id="CAJOBI010066871">
    <property type="protein sequence ID" value="CAF4440135.1"/>
    <property type="molecule type" value="Genomic_DNA"/>
</dbReference>
<name>A0A8S2WI80_9BILA</name>
<protein>
    <submittedName>
        <fullName evidence="1">Uncharacterized protein</fullName>
    </submittedName>
</protein>